<keyword evidence="12" id="KW-0282">Flagellum</keyword>
<gene>
    <name evidence="12" type="ORF">SAMN05192570_3162</name>
</gene>
<keyword evidence="12" id="KW-0966">Cell projection</keyword>
<comment type="subcellular location">
    <subcellularLocation>
        <location evidence="1 8">Bacterial flagellum basal body</location>
    </subcellularLocation>
</comment>
<dbReference type="PANTHER" id="PTHR30435">
    <property type="entry name" value="FLAGELLAR PROTEIN"/>
    <property type="match status" value="1"/>
</dbReference>
<evidence type="ECO:0000259" key="9">
    <source>
        <dbReference type="Pfam" id="PF00460"/>
    </source>
</evidence>
<evidence type="ECO:0000256" key="1">
    <source>
        <dbReference type="ARBA" id="ARBA00004117"/>
    </source>
</evidence>
<dbReference type="Pfam" id="PF06429">
    <property type="entry name" value="Flg_bbr_C"/>
    <property type="match status" value="1"/>
</dbReference>
<keyword evidence="13" id="KW-1185">Reference proteome</keyword>
<dbReference type="NCBIfam" id="TIGR03506">
    <property type="entry name" value="FlgEFG_subfam"/>
    <property type="match status" value="2"/>
</dbReference>
<dbReference type="PANTHER" id="PTHR30435:SF19">
    <property type="entry name" value="FLAGELLAR BASAL-BODY ROD PROTEIN FLGG"/>
    <property type="match status" value="1"/>
</dbReference>
<dbReference type="AlphaFoldDB" id="A0A1I6TDQ6"/>
<sequence>MRALRTAASGMAAQQLNVEVISNNIANMNTVGFKRQRAEFQDLLYQNVERMGAQSSSQGTVVPTGIQIGAGVKAGAVYRVTEQGTPTQTGGRYDMAIDGRGYFQILLPSGETAYTRAGNFAVNGEGQLVTDDGYAVQPNIAIPQDAVDISISKSGQVQVITQGEPEPQIVGQLELASFFNEAGLEAVGDNLLLETAASGPANVGTPGEVGFGEILHGYTEASNVDAVAEISALIIAQRAYEMNSKVITTADQMLSVSAQVKS</sequence>
<dbReference type="EMBL" id="FOZV01000009">
    <property type="protein sequence ID" value="SFS87344.1"/>
    <property type="molecule type" value="Genomic_DNA"/>
</dbReference>
<dbReference type="InterPro" id="IPR010930">
    <property type="entry name" value="Flg_bb/hook_C_dom"/>
</dbReference>
<comment type="subunit">
    <text evidence="5 8">The basal body constitutes a major portion of the flagellar organelle and consists of four rings (L,P,S, and M) mounted on a central rod. The rod consists of about 26 subunits of FlgG in the distal portion, and FlgB, FlgC and FlgF are thought to build up the proximal portion of the rod with about 6 subunits each.</text>
</comment>
<reference evidence="13" key="1">
    <citation type="submission" date="2016-10" db="EMBL/GenBank/DDBJ databases">
        <authorList>
            <person name="Varghese N."/>
            <person name="Submissions S."/>
        </authorList>
    </citation>
    <scope>NUCLEOTIDE SEQUENCE [LARGE SCALE GENOMIC DNA]</scope>
    <source>
        <strain evidence="13">CGMCC 1.10683</strain>
    </source>
</reference>
<keyword evidence="12" id="KW-0969">Cilium</keyword>
<evidence type="ECO:0000256" key="5">
    <source>
        <dbReference type="ARBA" id="ARBA00025933"/>
    </source>
</evidence>
<accession>A0A1I6TDQ6</accession>
<comment type="similarity">
    <text evidence="2 8">Belongs to the flagella basal body rod proteins family.</text>
</comment>
<dbReference type="InterPro" id="IPR001444">
    <property type="entry name" value="Flag_bb_rod_N"/>
</dbReference>
<evidence type="ECO:0000256" key="6">
    <source>
        <dbReference type="ARBA" id="ARBA00032912"/>
    </source>
</evidence>
<evidence type="ECO:0000256" key="4">
    <source>
        <dbReference type="ARBA" id="ARBA00023143"/>
    </source>
</evidence>
<evidence type="ECO:0000313" key="13">
    <source>
        <dbReference type="Proteomes" id="UP000198788"/>
    </source>
</evidence>
<name>A0A1I6TDQ6_9CAUL</name>
<evidence type="ECO:0000256" key="2">
    <source>
        <dbReference type="ARBA" id="ARBA00009677"/>
    </source>
</evidence>
<dbReference type="NCBIfam" id="TIGR02488">
    <property type="entry name" value="flgG_G_neg"/>
    <property type="match status" value="1"/>
</dbReference>
<dbReference type="Pfam" id="PF00460">
    <property type="entry name" value="Flg_bb_rod"/>
    <property type="match status" value="1"/>
</dbReference>
<feature type="domain" description="Flagellar basal-body/hook protein C-terminal" evidence="10">
    <location>
        <begin position="217"/>
        <end position="259"/>
    </location>
</feature>
<feature type="domain" description="Flagellar hook protein FlgE/F/G-like D1" evidence="11">
    <location>
        <begin position="96"/>
        <end position="159"/>
    </location>
</feature>
<keyword evidence="4 8" id="KW-0975">Bacterial flagellum</keyword>
<feature type="domain" description="Flagellar basal body rod protein N-terminal" evidence="9">
    <location>
        <begin position="4"/>
        <end position="34"/>
    </location>
</feature>
<dbReference type="InterPro" id="IPR019776">
    <property type="entry name" value="Flagellar_basal_body_rod_CS"/>
</dbReference>
<evidence type="ECO:0000256" key="8">
    <source>
        <dbReference type="RuleBase" id="RU362116"/>
    </source>
</evidence>
<dbReference type="Proteomes" id="UP000198788">
    <property type="component" value="Unassembled WGS sequence"/>
</dbReference>
<dbReference type="InterPro" id="IPR012834">
    <property type="entry name" value="FlgG_G_neg"/>
</dbReference>
<evidence type="ECO:0000256" key="3">
    <source>
        <dbReference type="ARBA" id="ARBA00017948"/>
    </source>
</evidence>
<dbReference type="InterPro" id="IPR037925">
    <property type="entry name" value="FlgE/F/G-like"/>
</dbReference>
<evidence type="ECO:0000259" key="10">
    <source>
        <dbReference type="Pfam" id="PF06429"/>
    </source>
</evidence>
<dbReference type="Pfam" id="PF22692">
    <property type="entry name" value="LlgE_F_G_D1"/>
    <property type="match status" value="1"/>
</dbReference>
<protein>
    <recommendedName>
        <fullName evidence="3 7">Flagellar basal-body rod protein FlgG</fullName>
    </recommendedName>
    <alternativeName>
        <fullName evidence="6 8">Distal rod protein</fullName>
    </alternativeName>
</protein>
<dbReference type="InterPro" id="IPR020013">
    <property type="entry name" value="Flagellar_FlgE/F/G"/>
</dbReference>
<dbReference type="GO" id="GO:0009426">
    <property type="term" value="C:bacterial-type flagellum basal body, distal rod"/>
    <property type="evidence" value="ECO:0007669"/>
    <property type="project" value="UniProtKB-UniRule"/>
</dbReference>
<dbReference type="STRING" id="871741.SAMN05192570_3162"/>
<evidence type="ECO:0000313" key="12">
    <source>
        <dbReference type="EMBL" id="SFS87344.1"/>
    </source>
</evidence>
<evidence type="ECO:0000259" key="11">
    <source>
        <dbReference type="Pfam" id="PF22692"/>
    </source>
</evidence>
<organism evidence="12 13">
    <name type="scientific">Brevundimonas viscosa</name>
    <dbReference type="NCBI Taxonomy" id="871741"/>
    <lineage>
        <taxon>Bacteria</taxon>
        <taxon>Pseudomonadati</taxon>
        <taxon>Pseudomonadota</taxon>
        <taxon>Alphaproteobacteria</taxon>
        <taxon>Caulobacterales</taxon>
        <taxon>Caulobacteraceae</taxon>
        <taxon>Brevundimonas</taxon>
    </lineage>
</organism>
<dbReference type="InterPro" id="IPR053967">
    <property type="entry name" value="LlgE_F_G-like_D1"/>
</dbReference>
<dbReference type="SUPFAM" id="SSF117143">
    <property type="entry name" value="Flagellar hook protein flgE"/>
    <property type="match status" value="1"/>
</dbReference>
<dbReference type="GO" id="GO:0071978">
    <property type="term" value="P:bacterial-type flagellum-dependent swarming motility"/>
    <property type="evidence" value="ECO:0007669"/>
    <property type="project" value="TreeGrafter"/>
</dbReference>
<evidence type="ECO:0000256" key="7">
    <source>
        <dbReference type="NCBIfam" id="TIGR02488"/>
    </source>
</evidence>
<proteinExistence type="inferred from homology"/>
<dbReference type="PROSITE" id="PS00588">
    <property type="entry name" value="FLAGELLA_BB_ROD"/>
    <property type="match status" value="1"/>
</dbReference>
<dbReference type="RefSeq" id="WP_092313088.1">
    <property type="nucleotide sequence ID" value="NZ_FOZV01000009.1"/>
</dbReference>
<dbReference type="OrthoDB" id="9804559at2"/>